<evidence type="ECO:0000313" key="4">
    <source>
        <dbReference type="Proteomes" id="UP001515480"/>
    </source>
</evidence>
<keyword evidence="2" id="KW-1133">Transmembrane helix</keyword>
<keyword evidence="2" id="KW-0472">Membrane</keyword>
<feature type="compositionally biased region" description="Basic residues" evidence="1">
    <location>
        <begin position="34"/>
        <end position="43"/>
    </location>
</feature>
<accession>A0AB34ILK6</accession>
<keyword evidence="2" id="KW-0812">Transmembrane</keyword>
<protein>
    <submittedName>
        <fullName evidence="3">Uncharacterized protein</fullName>
    </submittedName>
</protein>
<gene>
    <name evidence="3" type="ORF">AB1Y20_012526</name>
</gene>
<feature type="region of interest" description="Disordered" evidence="1">
    <location>
        <begin position="1"/>
        <end position="57"/>
    </location>
</feature>
<dbReference type="PRINTS" id="PR01217">
    <property type="entry name" value="PRICHEXTENSN"/>
</dbReference>
<dbReference type="EMBL" id="JBGBPQ010000024">
    <property type="protein sequence ID" value="KAL1499841.1"/>
    <property type="molecule type" value="Genomic_DNA"/>
</dbReference>
<dbReference type="AlphaFoldDB" id="A0AB34ILK6"/>
<proteinExistence type="predicted"/>
<evidence type="ECO:0000256" key="2">
    <source>
        <dbReference type="SAM" id="Phobius"/>
    </source>
</evidence>
<evidence type="ECO:0000313" key="3">
    <source>
        <dbReference type="EMBL" id="KAL1499841.1"/>
    </source>
</evidence>
<dbReference type="Proteomes" id="UP001515480">
    <property type="component" value="Unassembled WGS sequence"/>
</dbReference>
<sequence>MRPPQGKGSRSYAKLPKPPEATPPAEHAEPPPRKPAKRPRARKPAAAPPGARGSDGSRVRVAAWLLLAVAAACLGSGAMLALLEARAAPPAPTARAAPAGARHAPLLTPPAPRSSRGEARPSSPSSPSSPSPPSSLAAARGSPHQPPLAPLRPRACEEWCATHRSAWAVKCANFRSCGGCAQCSAPSSPPPAALHLPPAVAPPAVPPTPPPTPPPSPPPASPPASPPTPPTSPPTPPPAPPPASPPSPPPAAPPLIERLNHRFDHGHPTNDMAAAGVLVRQFDHLSAWDIGEPWLPCPENLWCGRYRFSWPSTIINAQSRKVYYHAGQQRGGLVLALTARVLCVYPGDGNSMGNADNGLAGCIATQCNQFQDWNCVFPPDYLKEALEAQQRRGNRKEHNEVVLDVSSISPSFLPHSILAFFHMGDIGVVRGLQQKFIRAYGLEDWECPLLALNLYDSSRPAFSLETK</sequence>
<comment type="caution">
    <text evidence="3">The sequence shown here is derived from an EMBL/GenBank/DDBJ whole genome shotgun (WGS) entry which is preliminary data.</text>
</comment>
<feature type="compositionally biased region" description="Pro residues" evidence="1">
    <location>
        <begin position="199"/>
        <end position="253"/>
    </location>
</feature>
<feature type="region of interest" description="Disordered" evidence="1">
    <location>
        <begin position="92"/>
        <end position="149"/>
    </location>
</feature>
<evidence type="ECO:0000256" key="1">
    <source>
        <dbReference type="SAM" id="MobiDB-lite"/>
    </source>
</evidence>
<feature type="transmembrane region" description="Helical" evidence="2">
    <location>
        <begin position="61"/>
        <end position="83"/>
    </location>
</feature>
<reference evidence="3 4" key="1">
    <citation type="journal article" date="2024" name="Science">
        <title>Giant polyketide synthase enzymes in the biosynthesis of giant marine polyether toxins.</title>
        <authorList>
            <person name="Fallon T.R."/>
            <person name="Shende V.V."/>
            <person name="Wierzbicki I.H."/>
            <person name="Pendleton A.L."/>
            <person name="Watervoot N.F."/>
            <person name="Auber R.P."/>
            <person name="Gonzalez D.J."/>
            <person name="Wisecaver J.H."/>
            <person name="Moore B.S."/>
        </authorList>
    </citation>
    <scope>NUCLEOTIDE SEQUENCE [LARGE SCALE GENOMIC DNA]</scope>
    <source>
        <strain evidence="3 4">12B1</strain>
    </source>
</reference>
<feature type="compositionally biased region" description="Low complexity" evidence="1">
    <location>
        <begin position="134"/>
        <end position="143"/>
    </location>
</feature>
<feature type="compositionally biased region" description="Low complexity" evidence="1">
    <location>
        <begin position="92"/>
        <end position="106"/>
    </location>
</feature>
<feature type="region of interest" description="Disordered" evidence="1">
    <location>
        <begin position="182"/>
        <end position="256"/>
    </location>
</feature>
<organism evidence="3 4">
    <name type="scientific">Prymnesium parvum</name>
    <name type="common">Toxic golden alga</name>
    <dbReference type="NCBI Taxonomy" id="97485"/>
    <lineage>
        <taxon>Eukaryota</taxon>
        <taxon>Haptista</taxon>
        <taxon>Haptophyta</taxon>
        <taxon>Prymnesiophyceae</taxon>
        <taxon>Prymnesiales</taxon>
        <taxon>Prymnesiaceae</taxon>
        <taxon>Prymnesium</taxon>
    </lineage>
</organism>
<keyword evidence="4" id="KW-1185">Reference proteome</keyword>
<name>A0AB34ILK6_PRYPA</name>